<proteinExistence type="predicted"/>
<gene>
    <name evidence="2" type="ORF">H9913_04835</name>
</gene>
<evidence type="ECO:0000313" key="3">
    <source>
        <dbReference type="Proteomes" id="UP000823850"/>
    </source>
</evidence>
<dbReference type="SUPFAM" id="SSF53448">
    <property type="entry name" value="Nucleotide-diphospho-sugar transferases"/>
    <property type="match status" value="1"/>
</dbReference>
<accession>A0A9D2U5B3</accession>
<dbReference type="Proteomes" id="UP000823850">
    <property type="component" value="Unassembled WGS sequence"/>
</dbReference>
<comment type="caution">
    <text evidence="2">The sequence shown here is derived from an EMBL/GenBank/DDBJ whole genome shotgun (WGS) entry which is preliminary data.</text>
</comment>
<sequence>MNRPFFTVVMPAYGVEKYLKKAVDSICAQSFGDWELIIVEDGSPDRTGELAERLAKKDPRIHAVHHERNQGLSAARNTGIFHGKGKYIWFMDPDDYVDPWLLEKLWKAFLNNPAKLAVFGHKEEYYEKDGSFSYAHEIKPEKAFCRTAEEVRSHILTLEQETLYGYAWNKAYDLDYIRAKGLSYEDVPLIEDIVFNIQYCMDIDSMNLLDISPYHYGKRMEGNLTARFVPDYYPLHRRRIAMLYDQQKYWNRDDQKTRSLLGSLYGRYILSALERNCDRRAQMKHKDRVKFCREVFADPLFLRLIPEAEAKDSKALALSLFCIKRRSVLLCTAFGRGIHVIRGGLPMIYSKVKSKR</sequence>
<evidence type="ECO:0000259" key="1">
    <source>
        <dbReference type="Pfam" id="PF00535"/>
    </source>
</evidence>
<dbReference type="CDD" id="cd00761">
    <property type="entry name" value="Glyco_tranf_GTA_type"/>
    <property type="match status" value="1"/>
</dbReference>
<organism evidence="2 3">
    <name type="scientific">Candidatus Blautia stercoripullorum</name>
    <dbReference type="NCBI Taxonomy" id="2838502"/>
    <lineage>
        <taxon>Bacteria</taxon>
        <taxon>Bacillati</taxon>
        <taxon>Bacillota</taxon>
        <taxon>Clostridia</taxon>
        <taxon>Lachnospirales</taxon>
        <taxon>Lachnospiraceae</taxon>
        <taxon>Blautia</taxon>
    </lineage>
</organism>
<dbReference type="PANTHER" id="PTHR43685">
    <property type="entry name" value="GLYCOSYLTRANSFERASE"/>
    <property type="match status" value="1"/>
</dbReference>
<evidence type="ECO:0000313" key="2">
    <source>
        <dbReference type="EMBL" id="HJD39333.1"/>
    </source>
</evidence>
<dbReference type="InterPro" id="IPR029044">
    <property type="entry name" value="Nucleotide-diphossugar_trans"/>
</dbReference>
<feature type="domain" description="Glycosyltransferase 2-like" evidence="1">
    <location>
        <begin position="7"/>
        <end position="128"/>
    </location>
</feature>
<dbReference type="InterPro" id="IPR050834">
    <property type="entry name" value="Glycosyltransf_2"/>
</dbReference>
<dbReference type="AlphaFoldDB" id="A0A9D2U5B3"/>
<name>A0A9D2U5B3_9FIRM</name>
<dbReference type="Gene3D" id="3.90.550.10">
    <property type="entry name" value="Spore Coat Polysaccharide Biosynthesis Protein SpsA, Chain A"/>
    <property type="match status" value="1"/>
</dbReference>
<dbReference type="PANTHER" id="PTHR43685:SF2">
    <property type="entry name" value="GLYCOSYLTRANSFERASE 2-LIKE DOMAIN-CONTAINING PROTEIN"/>
    <property type="match status" value="1"/>
</dbReference>
<dbReference type="InterPro" id="IPR001173">
    <property type="entry name" value="Glyco_trans_2-like"/>
</dbReference>
<dbReference type="Pfam" id="PF00535">
    <property type="entry name" value="Glycos_transf_2"/>
    <property type="match status" value="1"/>
</dbReference>
<dbReference type="EMBL" id="DWUX01000087">
    <property type="protein sequence ID" value="HJD39333.1"/>
    <property type="molecule type" value="Genomic_DNA"/>
</dbReference>
<protein>
    <submittedName>
        <fullName evidence="2">Glycosyltransferase</fullName>
    </submittedName>
</protein>
<reference evidence="2" key="1">
    <citation type="journal article" date="2021" name="PeerJ">
        <title>Extensive microbial diversity within the chicken gut microbiome revealed by metagenomics and culture.</title>
        <authorList>
            <person name="Gilroy R."/>
            <person name="Ravi A."/>
            <person name="Getino M."/>
            <person name="Pursley I."/>
            <person name="Horton D.L."/>
            <person name="Alikhan N.F."/>
            <person name="Baker D."/>
            <person name="Gharbi K."/>
            <person name="Hall N."/>
            <person name="Watson M."/>
            <person name="Adriaenssens E.M."/>
            <person name="Foster-Nyarko E."/>
            <person name="Jarju S."/>
            <person name="Secka A."/>
            <person name="Antonio M."/>
            <person name="Oren A."/>
            <person name="Chaudhuri R.R."/>
            <person name="La Ragione R."/>
            <person name="Hildebrand F."/>
            <person name="Pallen M.J."/>
        </authorList>
    </citation>
    <scope>NUCLEOTIDE SEQUENCE</scope>
    <source>
        <strain evidence="2">ChiW19-6364</strain>
    </source>
</reference>
<reference evidence="2" key="2">
    <citation type="submission" date="2021-04" db="EMBL/GenBank/DDBJ databases">
        <authorList>
            <person name="Gilroy R."/>
        </authorList>
    </citation>
    <scope>NUCLEOTIDE SEQUENCE</scope>
    <source>
        <strain evidence="2">ChiW19-6364</strain>
    </source>
</reference>